<reference evidence="2" key="1">
    <citation type="submission" date="2025-08" db="UniProtKB">
        <authorList>
            <consortium name="RefSeq"/>
        </authorList>
    </citation>
    <scope>IDENTIFICATION</scope>
</reference>
<sequence length="103" mass="12343">MKSNVMEKLYKQLYFFCFLFGISLFVQDVKTEENCKCKMCPSSIDARAHCECCVWHYLGKRQSMNSNEELDNYFLQLATDKNTQVKLTKRHFVMTRMRTRAEY</sequence>
<proteinExistence type="predicted"/>
<dbReference type="Proteomes" id="UP000515154">
    <property type="component" value="Linkage group LG10"/>
</dbReference>
<keyword evidence="1" id="KW-1185">Reference proteome</keyword>
<gene>
    <name evidence="2" type="primary">LOC118764974</name>
</gene>
<organism evidence="1 2">
    <name type="scientific">Octopus sinensis</name>
    <name type="common">East Asian common octopus</name>
    <dbReference type="NCBI Taxonomy" id="2607531"/>
    <lineage>
        <taxon>Eukaryota</taxon>
        <taxon>Metazoa</taxon>
        <taxon>Spiralia</taxon>
        <taxon>Lophotrochozoa</taxon>
        <taxon>Mollusca</taxon>
        <taxon>Cephalopoda</taxon>
        <taxon>Coleoidea</taxon>
        <taxon>Octopodiformes</taxon>
        <taxon>Octopoda</taxon>
        <taxon>Incirrata</taxon>
        <taxon>Octopodidae</taxon>
        <taxon>Octopus</taxon>
    </lineage>
</organism>
<protein>
    <submittedName>
        <fullName evidence="2">Uncharacterized protein LOC118764974</fullName>
    </submittedName>
</protein>
<dbReference type="KEGG" id="osn:118764974"/>
<evidence type="ECO:0000313" key="2">
    <source>
        <dbReference type="RefSeq" id="XP_036362128.1"/>
    </source>
</evidence>
<evidence type="ECO:0000313" key="1">
    <source>
        <dbReference type="Proteomes" id="UP000515154"/>
    </source>
</evidence>
<name>A0A7E6F3L9_9MOLL</name>
<accession>A0A7E6F3L9</accession>
<dbReference type="AlphaFoldDB" id="A0A7E6F3L9"/>
<dbReference type="RefSeq" id="XP_036362128.1">
    <property type="nucleotide sequence ID" value="XM_036506235.1"/>
</dbReference>